<dbReference type="AlphaFoldDB" id="A0A7W5BWB0"/>
<protein>
    <submittedName>
        <fullName evidence="3">Isopropylmalate/homocitrate/citramalate synthase</fullName>
    </submittedName>
</protein>
<evidence type="ECO:0000313" key="4">
    <source>
        <dbReference type="Proteomes" id="UP000525987"/>
    </source>
</evidence>
<comment type="caution">
    <text evidence="3">The sequence shown here is derived from an EMBL/GenBank/DDBJ whole genome shotgun (WGS) entry which is preliminary data.</text>
</comment>
<keyword evidence="1" id="KW-0479">Metal-binding</keyword>
<sequence length="50" mass="5327">MASEDVVYLLDGLGIKSGIDLDKLAETGHWITQAIGRPNRSKASVALSTK</sequence>
<dbReference type="PANTHER" id="PTHR42738">
    <property type="entry name" value="HYDROXYMETHYLGLUTARYL-COA LYASE"/>
    <property type="match status" value="1"/>
</dbReference>
<dbReference type="Gene3D" id="3.20.20.70">
    <property type="entry name" value="Aldolase class I"/>
    <property type="match status" value="1"/>
</dbReference>
<dbReference type="PANTHER" id="PTHR42738:SF7">
    <property type="entry name" value="HYDROXYMETHYLGLUTARYL-COA LYASE"/>
    <property type="match status" value="1"/>
</dbReference>
<dbReference type="EMBL" id="JACHXM010000002">
    <property type="protein sequence ID" value="MBB3139838.1"/>
    <property type="molecule type" value="Genomic_DNA"/>
</dbReference>
<keyword evidence="4" id="KW-1185">Reference proteome</keyword>
<accession>A0A7W5BWB0</accession>
<dbReference type="RefSeq" id="WP_379812920.1">
    <property type="nucleotide sequence ID" value="NZ_JBHUJL010000001.1"/>
</dbReference>
<dbReference type="Proteomes" id="UP000525987">
    <property type="component" value="Unassembled WGS sequence"/>
</dbReference>
<dbReference type="GO" id="GO:0046872">
    <property type="term" value="F:metal ion binding"/>
    <property type="evidence" value="ECO:0007669"/>
    <property type="project" value="UniProtKB-KW"/>
</dbReference>
<dbReference type="InterPro" id="IPR013785">
    <property type="entry name" value="Aldolase_TIM"/>
</dbReference>
<dbReference type="GO" id="GO:0004419">
    <property type="term" value="F:hydroxymethylglutaryl-CoA lyase activity"/>
    <property type="evidence" value="ECO:0007669"/>
    <property type="project" value="TreeGrafter"/>
</dbReference>
<evidence type="ECO:0000256" key="2">
    <source>
        <dbReference type="ARBA" id="ARBA00023239"/>
    </source>
</evidence>
<gene>
    <name evidence="3" type="ORF">FHR96_000685</name>
</gene>
<dbReference type="InterPro" id="IPR043594">
    <property type="entry name" value="HMGL"/>
</dbReference>
<reference evidence="3 4" key="1">
    <citation type="submission" date="2020-08" db="EMBL/GenBank/DDBJ databases">
        <title>Genomic Encyclopedia of Type Strains, Phase III (KMG-III): the genomes of soil and plant-associated and newly described type strains.</title>
        <authorList>
            <person name="Whitman W."/>
        </authorList>
    </citation>
    <scope>NUCLEOTIDE SEQUENCE [LARGE SCALE GENOMIC DNA]</scope>
    <source>
        <strain evidence="3 4">CECT 5995</strain>
    </source>
</reference>
<dbReference type="GO" id="GO:0046951">
    <property type="term" value="P:ketone body biosynthetic process"/>
    <property type="evidence" value="ECO:0007669"/>
    <property type="project" value="TreeGrafter"/>
</dbReference>
<proteinExistence type="predicted"/>
<keyword evidence="2" id="KW-0456">Lyase</keyword>
<organism evidence="3 4">
    <name type="scientific">Halomonas organivorans</name>
    <dbReference type="NCBI Taxonomy" id="257772"/>
    <lineage>
        <taxon>Bacteria</taxon>
        <taxon>Pseudomonadati</taxon>
        <taxon>Pseudomonadota</taxon>
        <taxon>Gammaproteobacteria</taxon>
        <taxon>Oceanospirillales</taxon>
        <taxon>Halomonadaceae</taxon>
        <taxon>Halomonas</taxon>
    </lineage>
</organism>
<dbReference type="GO" id="GO:0006552">
    <property type="term" value="P:L-leucine catabolic process"/>
    <property type="evidence" value="ECO:0007669"/>
    <property type="project" value="TreeGrafter"/>
</dbReference>
<name>A0A7W5BWB0_9GAMM</name>
<evidence type="ECO:0000256" key="1">
    <source>
        <dbReference type="ARBA" id="ARBA00022723"/>
    </source>
</evidence>
<evidence type="ECO:0000313" key="3">
    <source>
        <dbReference type="EMBL" id="MBB3139838.1"/>
    </source>
</evidence>